<gene>
    <name evidence="1" type="ORF">HOLleu_09326</name>
</gene>
<dbReference type="InterPro" id="IPR036179">
    <property type="entry name" value="Ig-like_dom_sf"/>
</dbReference>
<evidence type="ECO:0008006" key="3">
    <source>
        <dbReference type="Google" id="ProtNLM"/>
    </source>
</evidence>
<dbReference type="EMBL" id="JAIZAY010000003">
    <property type="protein sequence ID" value="KAJ8046132.1"/>
    <property type="molecule type" value="Genomic_DNA"/>
</dbReference>
<reference evidence="1" key="1">
    <citation type="submission" date="2021-10" db="EMBL/GenBank/DDBJ databases">
        <title>Tropical sea cucumber genome reveals ecological adaptation and Cuvierian tubules defense mechanism.</title>
        <authorList>
            <person name="Chen T."/>
        </authorList>
    </citation>
    <scope>NUCLEOTIDE SEQUENCE</scope>
    <source>
        <strain evidence="1">Nanhai2018</strain>
        <tissue evidence="1">Muscle</tissue>
    </source>
</reference>
<comment type="caution">
    <text evidence="1">The sequence shown here is derived from an EMBL/GenBank/DDBJ whole genome shotgun (WGS) entry which is preliminary data.</text>
</comment>
<dbReference type="AlphaFoldDB" id="A0A9Q1CIT2"/>
<evidence type="ECO:0000313" key="1">
    <source>
        <dbReference type="EMBL" id="KAJ8046132.1"/>
    </source>
</evidence>
<sequence>MIPLRWTVRTSVEDINISSQLIVTNQTSFYTSTVTTTNPFLYSSFVALLVCKADDSFGLLERNQSLILLTNSNVNHTNKNIITKYLEIGSRMELQCSHKQILFLVWQVRNDTTENDIPIIYALLIKDAFIYGNDDGYKVDEEGSLAVREVRTRHEGFYSCISGDGFTDNVMMYNVITFGKGIVICQ</sequence>
<proteinExistence type="predicted"/>
<name>A0A9Q1CIT2_HOLLE</name>
<protein>
    <recommendedName>
        <fullName evidence="3">Ig-like domain-containing protein</fullName>
    </recommendedName>
</protein>
<accession>A0A9Q1CIT2</accession>
<evidence type="ECO:0000313" key="2">
    <source>
        <dbReference type="Proteomes" id="UP001152320"/>
    </source>
</evidence>
<dbReference type="Proteomes" id="UP001152320">
    <property type="component" value="Chromosome 3"/>
</dbReference>
<keyword evidence="2" id="KW-1185">Reference proteome</keyword>
<dbReference type="SUPFAM" id="SSF48726">
    <property type="entry name" value="Immunoglobulin"/>
    <property type="match status" value="1"/>
</dbReference>
<organism evidence="1 2">
    <name type="scientific">Holothuria leucospilota</name>
    <name type="common">Black long sea cucumber</name>
    <name type="synonym">Mertensiothuria leucospilota</name>
    <dbReference type="NCBI Taxonomy" id="206669"/>
    <lineage>
        <taxon>Eukaryota</taxon>
        <taxon>Metazoa</taxon>
        <taxon>Echinodermata</taxon>
        <taxon>Eleutherozoa</taxon>
        <taxon>Echinozoa</taxon>
        <taxon>Holothuroidea</taxon>
        <taxon>Aspidochirotacea</taxon>
        <taxon>Aspidochirotida</taxon>
        <taxon>Holothuriidae</taxon>
        <taxon>Holothuria</taxon>
    </lineage>
</organism>